<evidence type="ECO:0000256" key="1">
    <source>
        <dbReference type="SAM" id="MobiDB-lite"/>
    </source>
</evidence>
<sequence length="729" mass="80833">MIVDVELERLRFLATDTDLPSFNKSTVGRSEEEITAVVDKVVPLVYAAVCSNDRAPSNMALLPPILLDELGLIYFKTMAPVGGVVEMEKYASPEGSENQTAYRKALDKFNRACTKVFLDYAEEVVPEDAEEEVTTVARKKLLNRHRWMTHGPTCSRLWAGSDMYPYMLKGPLLHLNNILVTVAPAVSWWTSMIDQCSRFNKGGALGERVSLGILDGLVDFYAAKYKRDGRAMKAATCDVIMRNVRTGLAATNTAISLSPLEEGDAEWEMRYPDFKTRKGIEWMHMKDSLKAVRLFYRHDTPISLNKANNPVITFAHRALMNASHDGWRDGATQTLRDNKNVDILVRNYVSMNFKFKGRGYRRLADPVVFNAARVEFAGIFSAVAGDPFVFADGLTERPNVTFVNIGHNAPATGQSSGANANVLLSQAQQLRNDLQTKMSMVVGLIGDISGMPSETDEILLPARVYDAAQAFLDVLAESAKKQVDHHTQPTVDHSKFTDDPKVYAACRLKAGINKELFARANEDQTFEMYGPDEVDSDFHASNVKATTEADMKKAEKTIQAMIDAQAPPPPGVWSESAMDELHGLWDEEVATVGDQAMQSTSRIPSSVVIPHASTSSKSTSKKRPADLQSGRDAKKPKKAKHLVSWRGRPINVDGDTIPPYFVTAILYEMHELGFRQDLIQLDGSMTGSDEDIRYRQDRLAPCWHTSGFDAVDIEWPADEVVGLASVRIS</sequence>
<feature type="region of interest" description="Disordered" evidence="1">
    <location>
        <begin position="595"/>
        <end position="640"/>
    </location>
</feature>
<keyword evidence="3" id="KW-1185">Reference proteome</keyword>
<accession>A0A166KD32</accession>
<feature type="compositionally biased region" description="Basic and acidic residues" evidence="1">
    <location>
        <begin position="623"/>
        <end position="633"/>
    </location>
</feature>
<dbReference type="EMBL" id="KV417544">
    <property type="protein sequence ID" value="KZP21785.1"/>
    <property type="molecule type" value="Genomic_DNA"/>
</dbReference>
<gene>
    <name evidence="2" type="ORF">FIBSPDRAFT_953334</name>
</gene>
<proteinExistence type="predicted"/>
<name>A0A166KD32_9AGAM</name>
<protein>
    <submittedName>
        <fullName evidence="2">Uncharacterized protein</fullName>
    </submittedName>
</protein>
<organism evidence="2 3">
    <name type="scientific">Athelia psychrophila</name>
    <dbReference type="NCBI Taxonomy" id="1759441"/>
    <lineage>
        <taxon>Eukaryota</taxon>
        <taxon>Fungi</taxon>
        <taxon>Dikarya</taxon>
        <taxon>Basidiomycota</taxon>
        <taxon>Agaricomycotina</taxon>
        <taxon>Agaricomycetes</taxon>
        <taxon>Agaricomycetidae</taxon>
        <taxon>Atheliales</taxon>
        <taxon>Atheliaceae</taxon>
        <taxon>Athelia</taxon>
    </lineage>
</organism>
<evidence type="ECO:0000313" key="2">
    <source>
        <dbReference type="EMBL" id="KZP21785.1"/>
    </source>
</evidence>
<dbReference type="OrthoDB" id="2634326at2759"/>
<reference evidence="2 3" key="1">
    <citation type="journal article" date="2016" name="Mol. Biol. Evol.">
        <title>Comparative Genomics of Early-Diverging Mushroom-Forming Fungi Provides Insights into the Origins of Lignocellulose Decay Capabilities.</title>
        <authorList>
            <person name="Nagy L.G."/>
            <person name="Riley R."/>
            <person name="Tritt A."/>
            <person name="Adam C."/>
            <person name="Daum C."/>
            <person name="Floudas D."/>
            <person name="Sun H."/>
            <person name="Yadav J.S."/>
            <person name="Pangilinan J."/>
            <person name="Larsson K.H."/>
            <person name="Matsuura K."/>
            <person name="Barry K."/>
            <person name="Labutti K."/>
            <person name="Kuo R."/>
            <person name="Ohm R.A."/>
            <person name="Bhattacharya S.S."/>
            <person name="Shirouzu T."/>
            <person name="Yoshinaga Y."/>
            <person name="Martin F.M."/>
            <person name="Grigoriev I.V."/>
            <person name="Hibbett D.S."/>
        </authorList>
    </citation>
    <scope>NUCLEOTIDE SEQUENCE [LARGE SCALE GENOMIC DNA]</scope>
    <source>
        <strain evidence="2 3">CBS 109695</strain>
    </source>
</reference>
<dbReference type="AlphaFoldDB" id="A0A166KD32"/>
<dbReference type="Proteomes" id="UP000076532">
    <property type="component" value="Unassembled WGS sequence"/>
</dbReference>
<evidence type="ECO:0000313" key="3">
    <source>
        <dbReference type="Proteomes" id="UP000076532"/>
    </source>
</evidence>